<keyword evidence="3" id="KW-1185">Reference proteome</keyword>
<feature type="transmembrane region" description="Helical" evidence="1">
    <location>
        <begin position="123"/>
        <end position="145"/>
    </location>
</feature>
<protein>
    <submittedName>
        <fullName evidence="2">Putative membrane protein</fullName>
    </submittedName>
</protein>
<dbReference type="OrthoDB" id="3749011at2"/>
<evidence type="ECO:0000313" key="2">
    <source>
        <dbReference type="EMBL" id="RZU63139.1"/>
    </source>
</evidence>
<name>A0A4Q8AHG7_9MICC</name>
<dbReference type="AlphaFoldDB" id="A0A4Q8AHG7"/>
<evidence type="ECO:0000313" key="3">
    <source>
        <dbReference type="Proteomes" id="UP000292685"/>
    </source>
</evidence>
<feature type="transmembrane region" description="Helical" evidence="1">
    <location>
        <begin position="92"/>
        <end position="111"/>
    </location>
</feature>
<dbReference type="Proteomes" id="UP000292685">
    <property type="component" value="Unassembled WGS sequence"/>
</dbReference>
<sequence>MEVTSGVVLFQVSTALFALTLGPFQFLRRTRDRVHRYLGRAWLGAASLTCLSNVAIVPAGFDWTQGLTLSALFCFTAGWIHARRRRWIAHAWWMIGAYVGTGASWLASLLSPGRVAQEVLANHFFVALILAIAAAAFAVGLFMILRRSVEHAASQADD</sequence>
<feature type="transmembrane region" description="Helical" evidence="1">
    <location>
        <begin position="63"/>
        <end position="80"/>
    </location>
</feature>
<dbReference type="EMBL" id="SHLA01000001">
    <property type="protein sequence ID" value="RZU63139.1"/>
    <property type="molecule type" value="Genomic_DNA"/>
</dbReference>
<keyword evidence="1" id="KW-1133">Transmembrane helix</keyword>
<proteinExistence type="predicted"/>
<reference evidence="2 3" key="1">
    <citation type="submission" date="2019-02" db="EMBL/GenBank/DDBJ databases">
        <title>Sequencing the genomes of 1000 actinobacteria strains.</title>
        <authorList>
            <person name="Klenk H.-P."/>
        </authorList>
    </citation>
    <scope>NUCLEOTIDE SEQUENCE [LARGE SCALE GENOMIC DNA]</scope>
    <source>
        <strain evidence="2 3">DSM 17364</strain>
    </source>
</reference>
<accession>A0A4Q8AHG7</accession>
<evidence type="ECO:0000256" key="1">
    <source>
        <dbReference type="SAM" id="Phobius"/>
    </source>
</evidence>
<feature type="transmembrane region" description="Helical" evidence="1">
    <location>
        <begin position="39"/>
        <end position="57"/>
    </location>
</feature>
<feature type="transmembrane region" description="Helical" evidence="1">
    <location>
        <begin position="6"/>
        <end position="27"/>
    </location>
</feature>
<keyword evidence="1" id="KW-0812">Transmembrane</keyword>
<comment type="caution">
    <text evidence="2">The sequence shown here is derived from an EMBL/GenBank/DDBJ whole genome shotgun (WGS) entry which is preliminary data.</text>
</comment>
<keyword evidence="1" id="KW-0472">Membrane</keyword>
<dbReference type="RefSeq" id="WP_130451597.1">
    <property type="nucleotide sequence ID" value="NZ_SHLA01000001.1"/>
</dbReference>
<organism evidence="2 3">
    <name type="scientific">Zhihengliuella halotolerans</name>
    <dbReference type="NCBI Taxonomy" id="370736"/>
    <lineage>
        <taxon>Bacteria</taxon>
        <taxon>Bacillati</taxon>
        <taxon>Actinomycetota</taxon>
        <taxon>Actinomycetes</taxon>
        <taxon>Micrococcales</taxon>
        <taxon>Micrococcaceae</taxon>
        <taxon>Zhihengliuella</taxon>
    </lineage>
</organism>
<gene>
    <name evidence="2" type="ORF">EV380_2748</name>
</gene>